<keyword evidence="1" id="KW-0732">Signal</keyword>
<dbReference type="InterPro" id="IPR013783">
    <property type="entry name" value="Ig-like_fold"/>
</dbReference>
<keyword evidence="4" id="KW-1185">Reference proteome</keyword>
<dbReference type="GO" id="GO:0005975">
    <property type="term" value="P:carbohydrate metabolic process"/>
    <property type="evidence" value="ECO:0007669"/>
    <property type="project" value="UniProtKB-ARBA"/>
</dbReference>
<dbReference type="EMBL" id="SHKY01000001">
    <property type="protein sequence ID" value="RZU48698.1"/>
    <property type="molecule type" value="Genomic_DNA"/>
</dbReference>
<feature type="domain" description="Ig-like" evidence="2">
    <location>
        <begin position="375"/>
        <end position="403"/>
    </location>
</feature>
<accession>A0A4Q7ZDI0</accession>
<dbReference type="Pfam" id="PF17957">
    <property type="entry name" value="Big_7"/>
    <property type="match status" value="2"/>
</dbReference>
<protein>
    <submittedName>
        <fullName evidence="3">Ig-like domain-containing protein</fullName>
    </submittedName>
</protein>
<dbReference type="InterPro" id="IPR022038">
    <property type="entry name" value="Ig-like_bact"/>
</dbReference>
<comment type="caution">
    <text evidence="3">The sequence shown here is derived from an EMBL/GenBank/DDBJ whole genome shotgun (WGS) entry which is preliminary data.</text>
</comment>
<dbReference type="Pfam" id="PF12245">
    <property type="entry name" value="Big_3_2"/>
    <property type="match status" value="1"/>
</dbReference>
<evidence type="ECO:0000313" key="4">
    <source>
        <dbReference type="Proteomes" id="UP000292564"/>
    </source>
</evidence>
<dbReference type="Proteomes" id="UP000292564">
    <property type="component" value="Unassembled WGS sequence"/>
</dbReference>
<sequence length="493" mass="52772">MTRSNSVVAVRIGAIVAALATSIVAPASAEAAEPDPAAPVISDVGVAAGERVNKTVTIRPVVSDDVAVTKVELRVNHRLVTSSVSAPWTLSWDTRSNSNQDVLVEVTAHDGDGHTTTAATTVFADNSAPVVDIPWGDLSTQSRFNSFTGVVPVTFTPRSANDQDVVRVVLSIGATVIGTTSAAPWTVDWDTTGYQGPVTLSWSAHDASGNVRTLTTHAWADHAGPQLSADFTLVDGYINARDSVFVDARDPAWIGKVELLVNGTVANTDTSGQFPRYLPWDRGAANGPATMTIRASDGVGNVTVLTRTVTVDNDAPVVTATPPAGAKVRGVFTARLTSVKDATGPAYMLVRLDDGTRYFTGRAPWSLRVDTRSYSDGPHTLSFDVRDKANNQTLVRRSVTVDNTAPSMRITKAPKNRSKLRRAVAITASAQDRYGVNRVQMLVNGKVVATDRTSGYAFSLTPHARYGKTFTMQLRAYDQAGNVHYSSKRTYRR</sequence>
<feature type="chain" id="PRO_5020617400" evidence="1">
    <location>
        <begin position="32"/>
        <end position="493"/>
    </location>
</feature>
<gene>
    <name evidence="3" type="ORF">EV385_0416</name>
</gene>
<proteinExistence type="predicted"/>
<name>A0A4Q7ZDI0_9ACTN</name>
<evidence type="ECO:0000313" key="3">
    <source>
        <dbReference type="EMBL" id="RZU48698.1"/>
    </source>
</evidence>
<reference evidence="3 4" key="1">
    <citation type="submission" date="2019-02" db="EMBL/GenBank/DDBJ databases">
        <title>Sequencing the genomes of 1000 actinobacteria strains.</title>
        <authorList>
            <person name="Klenk H.-P."/>
        </authorList>
    </citation>
    <scope>NUCLEOTIDE SEQUENCE [LARGE SCALE GENOMIC DNA]</scope>
    <source>
        <strain evidence="3 4">DSM 45162</strain>
    </source>
</reference>
<dbReference type="Gene3D" id="2.60.40.10">
    <property type="entry name" value="Immunoglobulins"/>
    <property type="match status" value="4"/>
</dbReference>
<evidence type="ECO:0000256" key="1">
    <source>
        <dbReference type="SAM" id="SignalP"/>
    </source>
</evidence>
<evidence type="ECO:0000259" key="2">
    <source>
        <dbReference type="Pfam" id="PF12245"/>
    </source>
</evidence>
<dbReference type="AlphaFoldDB" id="A0A4Q7ZDI0"/>
<dbReference type="OrthoDB" id="3283596at2"/>
<organism evidence="3 4">
    <name type="scientific">Krasilnikovia cinnamomea</name>
    <dbReference type="NCBI Taxonomy" id="349313"/>
    <lineage>
        <taxon>Bacteria</taxon>
        <taxon>Bacillati</taxon>
        <taxon>Actinomycetota</taxon>
        <taxon>Actinomycetes</taxon>
        <taxon>Micromonosporales</taxon>
        <taxon>Micromonosporaceae</taxon>
        <taxon>Krasilnikovia</taxon>
    </lineage>
</organism>
<dbReference type="RefSeq" id="WP_130507903.1">
    <property type="nucleotide sequence ID" value="NZ_SHKY01000001.1"/>
</dbReference>
<feature type="signal peptide" evidence="1">
    <location>
        <begin position="1"/>
        <end position="31"/>
    </location>
</feature>